<evidence type="ECO:0000256" key="19">
    <source>
        <dbReference type="RuleBase" id="RU003801"/>
    </source>
</evidence>
<evidence type="ECO:0000256" key="4">
    <source>
        <dbReference type="ARBA" id="ARBA00022448"/>
    </source>
</evidence>
<evidence type="ECO:0000256" key="17">
    <source>
        <dbReference type="ARBA" id="ARBA00073438"/>
    </source>
</evidence>
<gene>
    <name evidence="21" type="ORF">BCR33DRAFT_741044</name>
</gene>
<dbReference type="SUPFAM" id="SSF52777">
    <property type="entry name" value="CoA-dependent acyltransferases"/>
    <property type="match status" value="2"/>
</dbReference>
<evidence type="ECO:0000256" key="8">
    <source>
        <dbReference type="ARBA" id="ARBA00022946"/>
    </source>
</evidence>
<dbReference type="EMBL" id="MCGO01000040">
    <property type="protein sequence ID" value="ORY39365.1"/>
    <property type="molecule type" value="Genomic_DNA"/>
</dbReference>
<dbReference type="InterPro" id="IPR042231">
    <property type="entry name" value="Cho/carn_acyl_trans_2"/>
</dbReference>
<dbReference type="GO" id="GO:0005743">
    <property type="term" value="C:mitochondrial inner membrane"/>
    <property type="evidence" value="ECO:0007669"/>
    <property type="project" value="UniProtKB-SubCell"/>
</dbReference>
<evidence type="ECO:0000313" key="21">
    <source>
        <dbReference type="EMBL" id="ORY39365.1"/>
    </source>
</evidence>
<keyword evidence="5 19" id="KW-0808">Transferase</keyword>
<feature type="domain" description="Choline/carnitine acyltransferase" evidence="20">
    <location>
        <begin position="77"/>
        <end position="641"/>
    </location>
</feature>
<evidence type="ECO:0000256" key="11">
    <source>
        <dbReference type="ARBA" id="ARBA00023136"/>
    </source>
</evidence>
<keyword evidence="13 19" id="KW-0012">Acyltransferase</keyword>
<evidence type="ECO:0000259" key="20">
    <source>
        <dbReference type="Pfam" id="PF00755"/>
    </source>
</evidence>
<comment type="subcellular location">
    <subcellularLocation>
        <location evidence="2">Mitochondrion inner membrane</location>
        <topology evidence="2">Peripheral membrane protein</topology>
        <orientation evidence="2">Matrix side</orientation>
    </subcellularLocation>
    <subcellularLocation>
        <location evidence="1">Peroxisome</location>
    </subcellularLocation>
</comment>
<dbReference type="GO" id="GO:0009437">
    <property type="term" value="P:carnitine metabolic process"/>
    <property type="evidence" value="ECO:0007669"/>
    <property type="project" value="TreeGrafter"/>
</dbReference>
<dbReference type="PROSITE" id="PS00440">
    <property type="entry name" value="ACYLTRANSF_C_2"/>
    <property type="match status" value="1"/>
</dbReference>
<evidence type="ECO:0000256" key="9">
    <source>
        <dbReference type="ARBA" id="ARBA00023098"/>
    </source>
</evidence>
<organism evidence="21 22">
    <name type="scientific">Rhizoclosmatium globosum</name>
    <dbReference type="NCBI Taxonomy" id="329046"/>
    <lineage>
        <taxon>Eukaryota</taxon>
        <taxon>Fungi</taxon>
        <taxon>Fungi incertae sedis</taxon>
        <taxon>Chytridiomycota</taxon>
        <taxon>Chytridiomycota incertae sedis</taxon>
        <taxon>Chytridiomycetes</taxon>
        <taxon>Chytridiales</taxon>
        <taxon>Chytriomycetaceae</taxon>
        <taxon>Rhizoclosmatium</taxon>
    </lineage>
</organism>
<dbReference type="AlphaFoldDB" id="A0A1Y2BZ68"/>
<feature type="active site" description="Proton acceptor" evidence="18">
    <location>
        <position position="375"/>
    </location>
</feature>
<dbReference type="GO" id="GO:0005777">
    <property type="term" value="C:peroxisome"/>
    <property type="evidence" value="ECO:0007669"/>
    <property type="project" value="UniProtKB-SubCell"/>
</dbReference>
<keyword evidence="7" id="KW-0276">Fatty acid metabolism</keyword>
<keyword evidence="10" id="KW-0496">Mitochondrion</keyword>
<dbReference type="GO" id="GO:0006631">
    <property type="term" value="P:fatty acid metabolic process"/>
    <property type="evidence" value="ECO:0007669"/>
    <property type="project" value="UniProtKB-KW"/>
</dbReference>
<evidence type="ECO:0000256" key="13">
    <source>
        <dbReference type="ARBA" id="ARBA00023315"/>
    </source>
</evidence>
<dbReference type="InterPro" id="IPR039551">
    <property type="entry name" value="Cho/carn_acyl_trans"/>
</dbReference>
<dbReference type="InterPro" id="IPR000542">
    <property type="entry name" value="Carn_acyl_trans"/>
</dbReference>
<evidence type="ECO:0000256" key="6">
    <source>
        <dbReference type="ARBA" id="ARBA00022792"/>
    </source>
</evidence>
<evidence type="ECO:0000256" key="3">
    <source>
        <dbReference type="ARBA" id="ARBA00005232"/>
    </source>
</evidence>
<evidence type="ECO:0000256" key="5">
    <source>
        <dbReference type="ARBA" id="ARBA00022679"/>
    </source>
</evidence>
<dbReference type="GO" id="GO:0004092">
    <property type="term" value="F:carnitine O-acetyltransferase activity"/>
    <property type="evidence" value="ECO:0007669"/>
    <property type="project" value="UniProtKB-EC"/>
</dbReference>
<dbReference type="Proteomes" id="UP000193642">
    <property type="component" value="Unassembled WGS sequence"/>
</dbReference>
<dbReference type="OrthoDB" id="240216at2759"/>
<keyword evidence="9" id="KW-0443">Lipid metabolism</keyword>
<keyword evidence="8" id="KW-0809">Transit peptide</keyword>
<comment type="similarity">
    <text evidence="3 19">Belongs to the carnitine/choline acetyltransferase family.</text>
</comment>
<evidence type="ECO:0000256" key="16">
    <source>
        <dbReference type="ARBA" id="ARBA00066910"/>
    </source>
</evidence>
<name>A0A1Y2BZ68_9FUNG</name>
<dbReference type="PANTHER" id="PTHR22589">
    <property type="entry name" value="CARNITINE O-ACYLTRANSFERASE"/>
    <property type="match status" value="1"/>
</dbReference>
<evidence type="ECO:0000256" key="15">
    <source>
        <dbReference type="ARBA" id="ARBA00053195"/>
    </source>
</evidence>
<keyword evidence="6" id="KW-0999">Mitochondrion inner membrane</keyword>
<evidence type="ECO:0000256" key="1">
    <source>
        <dbReference type="ARBA" id="ARBA00004275"/>
    </source>
</evidence>
<comment type="function">
    <text evidence="15">Carnitine acetylase is specific for short chain fatty acids. Carnitine acetylase seems to affect the flux through the pyruvate dehydrogenase complex. It may be involved as well in the transport of acetyl-CoA into mitochondria.</text>
</comment>
<dbReference type="InterPro" id="IPR023213">
    <property type="entry name" value="CAT-like_dom_sf"/>
</dbReference>
<dbReference type="EC" id="2.3.1.7" evidence="16"/>
<dbReference type="PANTHER" id="PTHR22589:SF103">
    <property type="entry name" value="CARNITINE O-ACETYL-TRANSFERASE, ISOFORM A-RELATED"/>
    <property type="match status" value="1"/>
</dbReference>
<evidence type="ECO:0000256" key="12">
    <source>
        <dbReference type="ARBA" id="ARBA00023140"/>
    </source>
</evidence>
<dbReference type="Pfam" id="PF00755">
    <property type="entry name" value="Carn_acyltransf"/>
    <property type="match status" value="1"/>
</dbReference>
<keyword evidence="4" id="KW-0813">Transport</keyword>
<comment type="caution">
    <text evidence="21">The sequence shown here is derived from an EMBL/GenBank/DDBJ whole genome shotgun (WGS) entry which is preliminary data.</text>
</comment>
<dbReference type="Gene3D" id="3.30.559.10">
    <property type="entry name" value="Chloramphenicol acetyltransferase-like domain"/>
    <property type="match status" value="1"/>
</dbReference>
<keyword evidence="11" id="KW-0472">Membrane</keyword>
<sequence>MNLLSVVYKRLQKVKILSKSVGCVEEEEDEPIPAEVLHASYNQPPQPPVSETESTAVATKIPTNGKLYAKQKDLPKLPVPTLQETCSLYLKTVRPLVGDKEYEATVKAVEEFLQPGGRGEELQKRLLEHDASKTTSWLIDWWNSYAYMGYRDPVVVFVNYFFCFVDDKRLMNKPAARAAEIITGAMEFRRLVVTEELEPDMARKAPLCAHQYKYLFNSTRIPKAIEDGTRNSNPHTNNHIVVIRNNKFFTIELVIDGRQLSTSEIEASLPFSQIEAVYKLAGNDKETPVGSLTTQDRDTWTRVRKDLLAASPKNRSSLDRIETAAFVVCLDDTKPVTYDQRAKSCWVGDGRNRFFDKSVQFIIFDNGVAGFNGEHSMMDATPTSRMCEFIMESLDKGKLNHGTPSGSKISPPKKLEFELSNSLKREITIAQQKFDALVAKHDMKVVVFEGYGKNLIKKLGCSPDAYAQMAIQLAYYKTYGTCVATYESAQTKKYAYGRTETGRSVSMESVAWVKAMQDNDMSIEEKGILGRKAVASQSAYMALAADGKGVDRHLLGLRLSIKSKEEKPAIFKDPSYALSSHWTLSTSQITSEYFVGYGWGQVVPDGYGVAYMVKNDSLQFNLCSLRLQNEIMHYNFMEALREMKVVFEATIPPPRPAPAPAATATPSAAAAST</sequence>
<proteinExistence type="inferred from homology"/>
<dbReference type="Gene3D" id="3.30.559.70">
    <property type="entry name" value="Choline/Carnitine o-acyltransferase, domain 2"/>
    <property type="match status" value="1"/>
</dbReference>
<reference evidence="21 22" key="1">
    <citation type="submission" date="2016-07" db="EMBL/GenBank/DDBJ databases">
        <title>Pervasive Adenine N6-methylation of Active Genes in Fungi.</title>
        <authorList>
            <consortium name="DOE Joint Genome Institute"/>
            <person name="Mondo S.J."/>
            <person name="Dannebaum R.O."/>
            <person name="Kuo R.C."/>
            <person name="Labutti K."/>
            <person name="Haridas S."/>
            <person name="Kuo A."/>
            <person name="Salamov A."/>
            <person name="Ahrendt S.R."/>
            <person name="Lipzen A."/>
            <person name="Sullivan W."/>
            <person name="Andreopoulos W.B."/>
            <person name="Clum A."/>
            <person name="Lindquist E."/>
            <person name="Daum C."/>
            <person name="Ramamoorthy G.K."/>
            <person name="Gryganskyi A."/>
            <person name="Culley D."/>
            <person name="Magnuson J.K."/>
            <person name="James T.Y."/>
            <person name="O'Malley M.A."/>
            <person name="Stajich J.E."/>
            <person name="Spatafora J.W."/>
            <person name="Visel A."/>
            <person name="Grigoriev I.V."/>
        </authorList>
    </citation>
    <scope>NUCLEOTIDE SEQUENCE [LARGE SCALE GENOMIC DNA]</scope>
    <source>
        <strain evidence="21 22">JEL800</strain>
    </source>
</reference>
<evidence type="ECO:0000313" key="22">
    <source>
        <dbReference type="Proteomes" id="UP000193642"/>
    </source>
</evidence>
<protein>
    <recommendedName>
        <fullName evidence="17">Carnitine O-acetyltransferase, mitochondrial</fullName>
        <ecNumber evidence="16">2.3.1.7</ecNumber>
    </recommendedName>
</protein>
<keyword evidence="22" id="KW-1185">Reference proteome</keyword>
<comment type="catalytic activity">
    <reaction evidence="14">
        <text>(R)-carnitine + acetyl-CoA = O-acetyl-(R)-carnitine + CoA</text>
        <dbReference type="Rhea" id="RHEA:21136"/>
        <dbReference type="ChEBI" id="CHEBI:16347"/>
        <dbReference type="ChEBI" id="CHEBI:57287"/>
        <dbReference type="ChEBI" id="CHEBI:57288"/>
        <dbReference type="ChEBI" id="CHEBI:57589"/>
        <dbReference type="EC" id="2.3.1.7"/>
    </reaction>
</comment>
<dbReference type="STRING" id="329046.A0A1Y2BZ68"/>
<accession>A0A1Y2BZ68</accession>
<evidence type="ECO:0000256" key="7">
    <source>
        <dbReference type="ARBA" id="ARBA00022832"/>
    </source>
</evidence>
<evidence type="ECO:0000256" key="2">
    <source>
        <dbReference type="ARBA" id="ARBA00004443"/>
    </source>
</evidence>
<evidence type="ECO:0000256" key="14">
    <source>
        <dbReference type="ARBA" id="ARBA00052702"/>
    </source>
</evidence>
<evidence type="ECO:0000256" key="10">
    <source>
        <dbReference type="ARBA" id="ARBA00023128"/>
    </source>
</evidence>
<dbReference type="FunFam" id="3.30.559.70:FF:000007">
    <property type="entry name" value="Carnitine O-acetyltransferase, mitochondrial"/>
    <property type="match status" value="1"/>
</dbReference>
<keyword evidence="12" id="KW-0576">Peroxisome</keyword>
<evidence type="ECO:0000256" key="18">
    <source>
        <dbReference type="PIRSR" id="PIRSR600542-1"/>
    </source>
</evidence>